<dbReference type="Gene3D" id="3.40.50.300">
    <property type="entry name" value="P-loop containing nucleotide triphosphate hydrolases"/>
    <property type="match status" value="1"/>
</dbReference>
<dbReference type="SUPFAM" id="SSF52540">
    <property type="entry name" value="P-loop containing nucleoside triphosphate hydrolases"/>
    <property type="match status" value="1"/>
</dbReference>
<dbReference type="EMBL" id="BARS01019657">
    <property type="protein sequence ID" value="GAF93326.1"/>
    <property type="molecule type" value="Genomic_DNA"/>
</dbReference>
<evidence type="ECO:0000313" key="2">
    <source>
        <dbReference type="EMBL" id="GAF93326.1"/>
    </source>
</evidence>
<feature type="non-terminal residue" evidence="2">
    <location>
        <position position="272"/>
    </location>
</feature>
<organism evidence="2">
    <name type="scientific">marine sediment metagenome</name>
    <dbReference type="NCBI Taxonomy" id="412755"/>
    <lineage>
        <taxon>unclassified sequences</taxon>
        <taxon>metagenomes</taxon>
        <taxon>ecological metagenomes</taxon>
    </lineage>
</organism>
<evidence type="ECO:0008006" key="3">
    <source>
        <dbReference type="Google" id="ProtNLM"/>
    </source>
</evidence>
<accession>X0U1S1</accession>
<dbReference type="GO" id="GO:0005794">
    <property type="term" value="C:Golgi apparatus"/>
    <property type="evidence" value="ECO:0007669"/>
    <property type="project" value="UniProtKB-ARBA"/>
</dbReference>
<dbReference type="GO" id="GO:0008476">
    <property type="term" value="F:protein-tyrosine sulfotransferase activity"/>
    <property type="evidence" value="ECO:0007669"/>
    <property type="project" value="InterPro"/>
</dbReference>
<dbReference type="AlphaFoldDB" id="X0U1S1"/>
<sequence length="272" mass="31601">MGAAFHWQRARARWERRRWGGVHGRFLERTLQTRQLDAAACFSGYRKLFVVGCPRSGTSWIRDILQLHPRVVSGWESHAYPSVYEALRDADPHHSDTGRVLLERVRREHDANAVGLARYIGIDPLAQLLDAALDRWRSEPTRTWSDAASWLVRAIFDRYFTLVGGRPRDLFVEKTPHHVQFAEEILSDFPEARLVHVLRDGRDVCVSMQMRAIGADWSPADRRTQIELWRDSVERGLRVRERHPERTLDLRYEDVKADPAREIARLYGFAGL</sequence>
<comment type="caution">
    <text evidence="2">The sequence shown here is derived from an EMBL/GenBank/DDBJ whole genome shotgun (WGS) entry which is preliminary data.</text>
</comment>
<dbReference type="Pfam" id="PF13469">
    <property type="entry name" value="Sulfotransfer_3"/>
    <property type="match status" value="1"/>
</dbReference>
<protein>
    <recommendedName>
        <fullName evidence="3">Sulfotransferase domain-containing protein</fullName>
    </recommendedName>
</protein>
<gene>
    <name evidence="2" type="ORF">S01H1_31816</name>
</gene>
<dbReference type="InterPro" id="IPR026634">
    <property type="entry name" value="TPST-like"/>
</dbReference>
<name>X0U1S1_9ZZZZ</name>
<evidence type="ECO:0000256" key="1">
    <source>
        <dbReference type="ARBA" id="ARBA00022679"/>
    </source>
</evidence>
<proteinExistence type="predicted"/>
<dbReference type="PANTHER" id="PTHR12788:SF10">
    <property type="entry name" value="PROTEIN-TYROSINE SULFOTRANSFERASE"/>
    <property type="match status" value="1"/>
</dbReference>
<reference evidence="2" key="1">
    <citation type="journal article" date="2014" name="Front. Microbiol.">
        <title>High frequency of phylogenetically diverse reductive dehalogenase-homologous genes in deep subseafloor sedimentary metagenomes.</title>
        <authorList>
            <person name="Kawai M."/>
            <person name="Futagami T."/>
            <person name="Toyoda A."/>
            <person name="Takaki Y."/>
            <person name="Nishi S."/>
            <person name="Hori S."/>
            <person name="Arai W."/>
            <person name="Tsubouchi T."/>
            <person name="Morono Y."/>
            <person name="Uchiyama I."/>
            <person name="Ito T."/>
            <person name="Fujiyama A."/>
            <person name="Inagaki F."/>
            <person name="Takami H."/>
        </authorList>
    </citation>
    <scope>NUCLEOTIDE SEQUENCE</scope>
    <source>
        <strain evidence="2">Expedition CK06-06</strain>
    </source>
</reference>
<keyword evidence="1" id="KW-0808">Transferase</keyword>
<dbReference type="InterPro" id="IPR027417">
    <property type="entry name" value="P-loop_NTPase"/>
</dbReference>
<dbReference type="PANTHER" id="PTHR12788">
    <property type="entry name" value="PROTEIN-TYROSINE SULFOTRANSFERASE 2"/>
    <property type="match status" value="1"/>
</dbReference>